<evidence type="ECO:0000313" key="5">
    <source>
        <dbReference type="EMBL" id="CAL6048613.1"/>
    </source>
</evidence>
<evidence type="ECO:0000256" key="2">
    <source>
        <dbReference type="ARBA" id="ARBA00022737"/>
    </source>
</evidence>
<evidence type="ECO:0000256" key="1">
    <source>
        <dbReference type="ARBA" id="ARBA00022614"/>
    </source>
</evidence>
<dbReference type="PROSITE" id="PS51450">
    <property type="entry name" value="LRR"/>
    <property type="match status" value="1"/>
</dbReference>
<dbReference type="InterPro" id="IPR050836">
    <property type="entry name" value="SDS22/Internalin_LRR"/>
</dbReference>
<dbReference type="InterPro" id="IPR001611">
    <property type="entry name" value="Leu-rich_rpt"/>
</dbReference>
<protein>
    <submittedName>
        <fullName evidence="4">Protein phosphatase 1 regulatory inhibitor subunit PPP1R7 homolog isoform X1</fullName>
    </submittedName>
    <submittedName>
        <fullName evidence="5">Protein_phosphatase 1 regulatory inhibitor subunit PPP1R7 homolog isoform X1</fullName>
    </submittedName>
</protein>
<reference evidence="4" key="1">
    <citation type="submission" date="2023-06" db="EMBL/GenBank/DDBJ databases">
        <authorList>
            <person name="Kurt Z."/>
        </authorList>
    </citation>
    <scope>NUCLEOTIDE SEQUENCE</scope>
</reference>
<gene>
    <name evidence="4" type="ORF">HINF_LOCUS25418</name>
    <name evidence="5" type="ORF">HINF_LOCUS42774</name>
</gene>
<evidence type="ECO:0000256" key="3">
    <source>
        <dbReference type="SAM" id="Coils"/>
    </source>
</evidence>
<dbReference type="AlphaFoldDB" id="A0AA86PIB0"/>
<proteinExistence type="predicted"/>
<comment type="caution">
    <text evidence="4">The sequence shown here is derived from an EMBL/GenBank/DDBJ whole genome shotgun (WGS) entry which is preliminary data.</text>
</comment>
<keyword evidence="2" id="KW-0677">Repeat</keyword>
<dbReference type="EMBL" id="CATOUU010000652">
    <property type="protein sequence ID" value="CAI9937773.1"/>
    <property type="molecule type" value="Genomic_DNA"/>
</dbReference>
<evidence type="ECO:0000313" key="4">
    <source>
        <dbReference type="EMBL" id="CAI9937773.1"/>
    </source>
</evidence>
<dbReference type="Proteomes" id="UP001642409">
    <property type="component" value="Unassembled WGS sequence"/>
</dbReference>
<reference evidence="5 6" key="2">
    <citation type="submission" date="2024-07" db="EMBL/GenBank/DDBJ databases">
        <authorList>
            <person name="Akdeniz Z."/>
        </authorList>
    </citation>
    <scope>NUCLEOTIDE SEQUENCE [LARGE SCALE GENOMIC DNA]</scope>
</reference>
<dbReference type="EMBL" id="CAXDID020000176">
    <property type="protein sequence ID" value="CAL6048613.1"/>
    <property type="molecule type" value="Genomic_DNA"/>
</dbReference>
<name>A0AA86PIB0_9EUKA</name>
<dbReference type="PANTHER" id="PTHR46652:SF3">
    <property type="entry name" value="LEUCINE-RICH REPEAT-CONTAINING PROTEIN 9"/>
    <property type="match status" value="1"/>
</dbReference>
<dbReference type="InterPro" id="IPR032675">
    <property type="entry name" value="LRR_dom_sf"/>
</dbReference>
<keyword evidence="6" id="KW-1185">Reference proteome</keyword>
<dbReference type="Gene3D" id="3.80.10.10">
    <property type="entry name" value="Ribonuclease Inhibitor"/>
    <property type="match status" value="1"/>
</dbReference>
<organism evidence="4">
    <name type="scientific">Hexamita inflata</name>
    <dbReference type="NCBI Taxonomy" id="28002"/>
    <lineage>
        <taxon>Eukaryota</taxon>
        <taxon>Metamonada</taxon>
        <taxon>Diplomonadida</taxon>
        <taxon>Hexamitidae</taxon>
        <taxon>Hexamitinae</taxon>
        <taxon>Hexamita</taxon>
    </lineage>
</organism>
<sequence length="452" mass="51971">MKSQTQRKSQVNVSFSNQQSQILKNNNNASPLIKDVQDMFEDYSRLRNLSSNSQYKLQDITKEEKLMINKWITNLNDGQLLITEEIESLVHIGKVEHLIHLIVKYQPSHIFLKGIQECGQTLQRLDLQQCKLNNLNDIQTVWNLQYLSVINCDLQYLDGIQSLKYLQTLDISKNRISSLIELCSLSQLHSINIDSNNVQDLGQLLNLVHPSVKQLNLNNNPISKLQSQIIQVLQLNAFNGILKVNGTKIEIHGELINSLNVTLDSQLQNSQLNLSSQIPDQPEQNNVNVQTPEQLKLSSHTQNDNLLVSDTGSSAIDQMTQLFARKLQILETQKTQKTPLKVEIDLQQVEAEQAVELQKLNNQLLLTMKSYVEEVNQRQSQMQQSQLRTETSQLTNQQQQINEQNERINELEKQVQKQNKQIKFLKGENDELKQQMQNVLKTVEDLRISVNK</sequence>
<dbReference type="SUPFAM" id="SSF52075">
    <property type="entry name" value="Outer arm dynein light chain 1"/>
    <property type="match status" value="1"/>
</dbReference>
<keyword evidence="1" id="KW-0433">Leucine-rich repeat</keyword>
<evidence type="ECO:0000313" key="6">
    <source>
        <dbReference type="Proteomes" id="UP001642409"/>
    </source>
</evidence>
<keyword evidence="3" id="KW-0175">Coiled coil</keyword>
<accession>A0AA86PIB0</accession>
<dbReference type="PANTHER" id="PTHR46652">
    <property type="entry name" value="LEUCINE-RICH REPEAT AND IQ DOMAIN-CONTAINING PROTEIN 1-RELATED"/>
    <property type="match status" value="1"/>
</dbReference>
<feature type="coiled-coil region" evidence="3">
    <location>
        <begin position="387"/>
        <end position="449"/>
    </location>
</feature>